<protein>
    <submittedName>
        <fullName evidence="1">Uncharacterized protein</fullName>
    </submittedName>
</protein>
<evidence type="ECO:0000313" key="1">
    <source>
        <dbReference type="EMBL" id="RAW58200.1"/>
    </source>
</evidence>
<reference evidence="1 2" key="1">
    <citation type="submission" date="2018-02" db="EMBL/GenBank/DDBJ databases">
        <title>Complete genome sequencing of Faecalibacterium prausnitzii strains isolated from the human gut.</title>
        <authorList>
            <person name="Fitzgerald B.C."/>
            <person name="Shkoporov A.N."/>
            <person name="Ross P.R."/>
            <person name="Hill C."/>
        </authorList>
    </citation>
    <scope>NUCLEOTIDE SEQUENCE [LARGE SCALE GENOMIC DNA]</scope>
    <source>
        <strain evidence="1 2">APC923/61-1</strain>
    </source>
</reference>
<dbReference type="Proteomes" id="UP000250583">
    <property type="component" value="Unassembled WGS sequence"/>
</dbReference>
<dbReference type="RefSeq" id="WP_112148818.1">
    <property type="nucleotide sequence ID" value="NZ_PRLE01000005.1"/>
</dbReference>
<gene>
    <name evidence="1" type="ORF">C4N22_09625</name>
</gene>
<dbReference type="EMBL" id="PRLE01000005">
    <property type="protein sequence ID" value="RAW58200.1"/>
    <property type="molecule type" value="Genomic_DNA"/>
</dbReference>
<organism evidence="1 2">
    <name type="scientific">Faecalibacterium prausnitzii</name>
    <dbReference type="NCBI Taxonomy" id="853"/>
    <lineage>
        <taxon>Bacteria</taxon>
        <taxon>Bacillati</taxon>
        <taxon>Bacillota</taxon>
        <taxon>Clostridia</taxon>
        <taxon>Eubacteriales</taxon>
        <taxon>Oscillospiraceae</taxon>
        <taxon>Faecalibacterium</taxon>
    </lineage>
</organism>
<name>A0A329UAL1_9FIRM</name>
<dbReference type="OrthoDB" id="9810174at2"/>
<evidence type="ECO:0000313" key="2">
    <source>
        <dbReference type="Proteomes" id="UP000250583"/>
    </source>
</evidence>
<sequence length="128" mass="13269">MAYGSFNAGPGKAPDEDVVRTNQIGVPGGVATLDADGKLSESQRPAVDAYTKAETDQRISAAMDAHNGAENAHSDIRASVAAMNASIKAIELKFGTNVTKNPFSATFGSLDGLAVAGVWNAEQARVEF</sequence>
<proteinExistence type="predicted"/>
<dbReference type="AlphaFoldDB" id="A0A329UAL1"/>
<accession>A0A329UAL1</accession>
<comment type="caution">
    <text evidence="1">The sequence shown here is derived from an EMBL/GenBank/DDBJ whole genome shotgun (WGS) entry which is preliminary data.</text>
</comment>